<dbReference type="Proteomes" id="UP001150581">
    <property type="component" value="Unassembled WGS sequence"/>
</dbReference>
<proteinExistence type="predicted"/>
<sequence>MLRAPSLTARLYRQCKVPAGARVIQAGRIPAKTSSTTTLGLINIRHILPRDAQFQRFYSTYPDINDVAVEDVEAVERFMAKFSRDKIPYKTFEVTFQRSSGAGGQNVNKLNTKVYMRFSLEQQAWLPKYVRRRMQELDAKRVNGRGEYLITSEKTRMQRLNLEDCLDRLWEAIRAAAELPKGPDEETVKRVEGLQKAEKFRNKENKKRLSMRKSNRRKGGSDDC</sequence>
<name>A0ACC1HYG4_9FUNG</name>
<evidence type="ECO:0000313" key="1">
    <source>
        <dbReference type="EMBL" id="KAJ1882263.1"/>
    </source>
</evidence>
<organism evidence="1 2">
    <name type="scientific">Kickxella alabastrina</name>
    <dbReference type="NCBI Taxonomy" id="61397"/>
    <lineage>
        <taxon>Eukaryota</taxon>
        <taxon>Fungi</taxon>
        <taxon>Fungi incertae sedis</taxon>
        <taxon>Zoopagomycota</taxon>
        <taxon>Kickxellomycotina</taxon>
        <taxon>Kickxellomycetes</taxon>
        <taxon>Kickxellales</taxon>
        <taxon>Kickxellaceae</taxon>
        <taxon>Kickxella</taxon>
    </lineage>
</organism>
<comment type="caution">
    <text evidence="1">The sequence shown here is derived from an EMBL/GenBank/DDBJ whole genome shotgun (WGS) entry which is preliminary data.</text>
</comment>
<gene>
    <name evidence="1" type="ORF">LPJ66_011182</name>
</gene>
<reference evidence="1" key="1">
    <citation type="submission" date="2022-07" db="EMBL/GenBank/DDBJ databases">
        <title>Phylogenomic reconstructions and comparative analyses of Kickxellomycotina fungi.</title>
        <authorList>
            <person name="Reynolds N.K."/>
            <person name="Stajich J.E."/>
            <person name="Barry K."/>
            <person name="Grigoriev I.V."/>
            <person name="Crous P."/>
            <person name="Smith M.E."/>
        </authorList>
    </citation>
    <scope>NUCLEOTIDE SEQUENCE</scope>
    <source>
        <strain evidence="1">Benny 63K</strain>
    </source>
</reference>
<evidence type="ECO:0000313" key="2">
    <source>
        <dbReference type="Proteomes" id="UP001150581"/>
    </source>
</evidence>
<keyword evidence="2" id="KW-1185">Reference proteome</keyword>
<protein>
    <submittedName>
        <fullName evidence="1">Uncharacterized protein</fullName>
    </submittedName>
</protein>
<dbReference type="EMBL" id="JANBPG010003257">
    <property type="protein sequence ID" value="KAJ1882263.1"/>
    <property type="molecule type" value="Genomic_DNA"/>
</dbReference>
<accession>A0ACC1HYG4</accession>